<accession>A0A1H4SFE3</accession>
<evidence type="ECO:0000313" key="2">
    <source>
        <dbReference type="Proteomes" id="UP000182409"/>
    </source>
</evidence>
<dbReference type="AlphaFoldDB" id="A0A1H4SFE3"/>
<name>A0A1H4SFE3_9BACT</name>
<protein>
    <submittedName>
        <fullName evidence="1">Uncharacterized protein</fullName>
    </submittedName>
</protein>
<sequence length="67" mass="7328">MHGEGRTPALLELAHDTAKEQVDRIDQGEVIGLPSSFREEDAYGLILFPSITLNFPKGTSSRKRCAG</sequence>
<proteinExistence type="predicted"/>
<evidence type="ECO:0000313" key="1">
    <source>
        <dbReference type="EMBL" id="SEC42808.1"/>
    </source>
</evidence>
<dbReference type="EMBL" id="FNSD01000001">
    <property type="protein sequence ID" value="SEC42808.1"/>
    <property type="molecule type" value="Genomic_DNA"/>
</dbReference>
<dbReference type="Proteomes" id="UP000182409">
    <property type="component" value="Unassembled WGS sequence"/>
</dbReference>
<gene>
    <name evidence="1" type="ORF">SAMN05443244_3436</name>
</gene>
<organism evidence="1 2">
    <name type="scientific">Terriglobus roseus</name>
    <dbReference type="NCBI Taxonomy" id="392734"/>
    <lineage>
        <taxon>Bacteria</taxon>
        <taxon>Pseudomonadati</taxon>
        <taxon>Acidobacteriota</taxon>
        <taxon>Terriglobia</taxon>
        <taxon>Terriglobales</taxon>
        <taxon>Acidobacteriaceae</taxon>
        <taxon>Terriglobus</taxon>
    </lineage>
</organism>
<reference evidence="1 2" key="1">
    <citation type="submission" date="2016-10" db="EMBL/GenBank/DDBJ databases">
        <authorList>
            <person name="de Groot N.N."/>
        </authorList>
    </citation>
    <scope>NUCLEOTIDE SEQUENCE [LARGE SCALE GENOMIC DNA]</scope>
    <source>
        <strain evidence="1 2">AB35.6</strain>
    </source>
</reference>